<dbReference type="Proteomes" id="UP000734511">
    <property type="component" value="Unassembled WGS sequence"/>
</dbReference>
<name>A0ABX0ZIC7_9ACTN</name>
<proteinExistence type="inferred from homology"/>
<gene>
    <name evidence="5" type="ORF">HCN08_09220</name>
</gene>
<dbReference type="InterPro" id="IPR002292">
    <property type="entry name" value="Orn/put_carbamltrans"/>
</dbReference>
<keyword evidence="1 2" id="KW-0808">Transferase</keyword>
<protein>
    <submittedName>
        <fullName evidence="5">Ornithine carbamoyltransferase</fullName>
    </submittedName>
</protein>
<sequence length="313" mass="33192">MTRARHLVSLSDLPDGALRSVVARAVAHARRSAAGGRAEATLVGAVVGVYFRRTSTRTRTAFSAGALRLGAGVVAYGPGDLQTNTGETTEDTGRVMAGMLDVLVARTAGDPAEMRAWAAGQRRMAVVNAMSADEHPTQALADLTTLALHFGDIEGLRVLYVGEGNNTAAALALALSRHRGTLLDLRTPPGYGLLPAVRARALAQAEQSGARVSERHDLDRLPADLDAVYTTRWQTTGTTKPDPDWRTVFAPFHVGPELMARAPKAVFLHDLPAHRGEEVAAEVLDGAGSLAFAQAENKLHSAMAVLEWCHGLD</sequence>
<dbReference type="Pfam" id="PF02729">
    <property type="entry name" value="OTCace_N"/>
    <property type="match status" value="1"/>
</dbReference>
<evidence type="ECO:0000259" key="4">
    <source>
        <dbReference type="Pfam" id="PF02729"/>
    </source>
</evidence>
<dbReference type="EMBL" id="JAATEJ010000005">
    <property type="protein sequence ID" value="NJP43578.1"/>
    <property type="molecule type" value="Genomic_DNA"/>
</dbReference>
<dbReference type="PRINTS" id="PR00100">
    <property type="entry name" value="AOTCASE"/>
</dbReference>
<dbReference type="SUPFAM" id="SSF53671">
    <property type="entry name" value="Aspartate/ornithine carbamoyltransferase"/>
    <property type="match status" value="1"/>
</dbReference>
<dbReference type="InterPro" id="IPR036901">
    <property type="entry name" value="Asp/Orn_carbamoylTrfase_sf"/>
</dbReference>
<evidence type="ECO:0000259" key="3">
    <source>
        <dbReference type="Pfam" id="PF00185"/>
    </source>
</evidence>
<comment type="similarity">
    <text evidence="2">Belongs to the aspartate/ornithine carbamoyltransferase superfamily.</text>
</comment>
<dbReference type="InterPro" id="IPR006132">
    <property type="entry name" value="Asp/Orn_carbamoyltranf_P-bd"/>
</dbReference>
<feature type="domain" description="Aspartate/ornithine carbamoyltransferase carbamoyl-P binding" evidence="4">
    <location>
        <begin position="5"/>
        <end position="146"/>
    </location>
</feature>
<dbReference type="Pfam" id="PF00185">
    <property type="entry name" value="OTCace"/>
    <property type="match status" value="1"/>
</dbReference>
<accession>A0ABX0ZIC7</accession>
<dbReference type="RefSeq" id="WP_167982591.1">
    <property type="nucleotide sequence ID" value="NZ_JAATEJ010000005.1"/>
</dbReference>
<organism evidence="5 6">
    <name type="scientific">Actinacidiphila epipremni</name>
    <dbReference type="NCBI Taxonomy" id="2053013"/>
    <lineage>
        <taxon>Bacteria</taxon>
        <taxon>Bacillati</taxon>
        <taxon>Actinomycetota</taxon>
        <taxon>Actinomycetes</taxon>
        <taxon>Kitasatosporales</taxon>
        <taxon>Streptomycetaceae</taxon>
        <taxon>Actinacidiphila</taxon>
    </lineage>
</organism>
<dbReference type="InterPro" id="IPR006130">
    <property type="entry name" value="Asp/Orn_carbamoylTrfase"/>
</dbReference>
<evidence type="ECO:0000313" key="6">
    <source>
        <dbReference type="Proteomes" id="UP000734511"/>
    </source>
</evidence>
<dbReference type="PANTHER" id="PTHR45753">
    <property type="entry name" value="ORNITHINE CARBAMOYLTRANSFERASE, MITOCHONDRIAL"/>
    <property type="match status" value="1"/>
</dbReference>
<evidence type="ECO:0000256" key="2">
    <source>
        <dbReference type="RuleBase" id="RU003634"/>
    </source>
</evidence>
<reference evidence="5 6" key="1">
    <citation type="submission" date="2020-03" db="EMBL/GenBank/DDBJ databases">
        <title>WGS of actinomycetes isolated from Thailand.</title>
        <authorList>
            <person name="Thawai C."/>
        </authorList>
    </citation>
    <scope>NUCLEOTIDE SEQUENCE [LARGE SCALE GENOMIC DNA]</scope>
    <source>
        <strain evidence="5 6">PRB2-1</strain>
    </source>
</reference>
<feature type="domain" description="Aspartate/ornithine carbamoyltransferase Asp/Orn-binding" evidence="3">
    <location>
        <begin position="154"/>
        <end position="309"/>
    </location>
</feature>
<evidence type="ECO:0000256" key="1">
    <source>
        <dbReference type="ARBA" id="ARBA00022679"/>
    </source>
</evidence>
<comment type="caution">
    <text evidence="5">The sequence shown here is derived from an EMBL/GenBank/DDBJ whole genome shotgun (WGS) entry which is preliminary data.</text>
</comment>
<dbReference type="Gene3D" id="3.40.50.1370">
    <property type="entry name" value="Aspartate/ornithine carbamoyltransferase"/>
    <property type="match status" value="2"/>
</dbReference>
<dbReference type="PANTHER" id="PTHR45753:SF3">
    <property type="entry name" value="ORNITHINE TRANSCARBAMYLASE, MITOCHONDRIAL"/>
    <property type="match status" value="1"/>
</dbReference>
<evidence type="ECO:0000313" key="5">
    <source>
        <dbReference type="EMBL" id="NJP43578.1"/>
    </source>
</evidence>
<dbReference type="InterPro" id="IPR006131">
    <property type="entry name" value="Asp_carbamoyltransf_Asp/Orn-bd"/>
</dbReference>
<keyword evidence="6" id="KW-1185">Reference proteome</keyword>
<dbReference type="PRINTS" id="PR00102">
    <property type="entry name" value="OTCASE"/>
</dbReference>